<evidence type="ECO:0000313" key="1">
    <source>
        <dbReference type="EMBL" id="AJK91794.1"/>
    </source>
</evidence>
<reference evidence="1 2" key="1">
    <citation type="journal article" date="2015" name="Viruses">
        <title>The complete sequence of the first Spodoptera frugiperda Betabaculovirus genome: a natural multiple recombinant virus.</title>
        <authorList>
            <person name="Cuartas P.E."/>
            <person name="Barrera G.P."/>
            <person name="Belaich M.N."/>
            <person name="Barreto E."/>
            <person name="Ghiringhelli P.D."/>
            <person name="Villamizar L.F."/>
        </authorList>
    </citation>
    <scope>NUCLEOTIDE SEQUENCE [LARGE SCALE GENOMIC DNA]</scope>
    <source>
        <strain evidence="1">VG008</strain>
    </source>
</reference>
<dbReference type="Proteomes" id="UP000201335">
    <property type="component" value="Segment"/>
</dbReference>
<sequence>MYFTNILLLCYLTLLFCLYSKSPRAVLDFDDDDLPTDEEIEAYMGDDNKRKREDDEDVKIELRPMRKRFANAEFSSMEYPYFCEKYAPRLQQGGRIASLAYDELIGRHVEPEKKLDMDIIDTNIQRMLRRFHNWVVERRGPTLLMIKQK</sequence>
<dbReference type="EMBL" id="KM371112">
    <property type="protein sequence ID" value="AJK91794.1"/>
    <property type="molecule type" value="Genomic_DNA"/>
</dbReference>
<dbReference type="GeneID" id="23632135"/>
<accession>A0A0C5AS86</accession>
<protein>
    <submittedName>
        <fullName evidence="1">ORF133</fullName>
    </submittedName>
</protein>
<name>A0A0C5AS86_9BBAC</name>
<proteinExistence type="predicted"/>
<dbReference type="KEGG" id="vg:23632135"/>
<dbReference type="RefSeq" id="YP_009121918.1">
    <property type="nucleotide sequence ID" value="NC_026511.1"/>
</dbReference>
<keyword evidence="2" id="KW-1185">Reference proteome</keyword>
<organism evidence="1 2">
    <name type="scientific">Spodoptera frugiperda granulovirus</name>
    <dbReference type="NCBI Taxonomy" id="307454"/>
    <lineage>
        <taxon>Viruses</taxon>
        <taxon>Viruses incertae sedis</taxon>
        <taxon>Naldaviricetes</taxon>
        <taxon>Lefavirales</taxon>
        <taxon>Baculoviridae</taxon>
        <taxon>Betabaculovirus</taxon>
        <taxon>Betabaculovirus spofrugiperdae</taxon>
    </lineage>
</organism>
<evidence type="ECO:0000313" key="2">
    <source>
        <dbReference type="Proteomes" id="UP000201335"/>
    </source>
</evidence>